<name>A0A6A4X247_AMPAM</name>
<dbReference type="Proteomes" id="UP000440578">
    <property type="component" value="Unassembled WGS sequence"/>
</dbReference>
<keyword evidence="3" id="KW-1185">Reference proteome</keyword>
<sequence>MALLRKIYTFADTPHLLKLLRNHIVDEGLRLPSGTVINKDVFLKLLAADSGEFRLAHKLELKPVQLAKTTAAKKVLQWQEFCRVKGHRRGTIVIWCGDNDAYSDGGLRKEDVTRTLAACGDEEILLICPTPRLRGHSAVHGAVLPDTVDLLVLAEIPDPITDSELHPGVTSKMVHGPCGAHRPAAPCMGDGACTKRVPKQLTAVTEVNDTGYPHYRRRSPLDGGRTVHPTDRPGGEPAVVDEIATFQQGRYLSAMEVAWRLLQYPVHEHLPTVEALPVHLSGQDRLGQRILIWSDNMGVVGSIARGWSANPRTMALIRHLLFAAARRGFTLDVRHVPANEPTAVIIRQYINSSLGWFGV</sequence>
<feature type="region of interest" description="Disordered" evidence="1">
    <location>
        <begin position="212"/>
        <end position="236"/>
    </location>
</feature>
<accession>A0A6A4X247</accession>
<protein>
    <recommendedName>
        <fullName evidence="4">Transposable element P transposase</fullName>
    </recommendedName>
</protein>
<evidence type="ECO:0000256" key="1">
    <source>
        <dbReference type="SAM" id="MobiDB-lite"/>
    </source>
</evidence>
<dbReference type="AlphaFoldDB" id="A0A6A4X247"/>
<evidence type="ECO:0000313" key="3">
    <source>
        <dbReference type="Proteomes" id="UP000440578"/>
    </source>
</evidence>
<reference evidence="2 3" key="1">
    <citation type="submission" date="2019-07" db="EMBL/GenBank/DDBJ databases">
        <title>Draft genome assembly of a fouling barnacle, Amphibalanus amphitrite (Darwin, 1854): The first reference genome for Thecostraca.</title>
        <authorList>
            <person name="Kim W."/>
        </authorList>
    </citation>
    <scope>NUCLEOTIDE SEQUENCE [LARGE SCALE GENOMIC DNA]</scope>
    <source>
        <strain evidence="2">SNU_AA5</strain>
        <tissue evidence="2">Soma without cirri and trophi</tissue>
    </source>
</reference>
<proteinExistence type="predicted"/>
<evidence type="ECO:0000313" key="2">
    <source>
        <dbReference type="EMBL" id="KAF0310104.1"/>
    </source>
</evidence>
<gene>
    <name evidence="2" type="ORF">FJT64_018853</name>
</gene>
<organism evidence="2 3">
    <name type="scientific">Amphibalanus amphitrite</name>
    <name type="common">Striped barnacle</name>
    <name type="synonym">Balanus amphitrite</name>
    <dbReference type="NCBI Taxonomy" id="1232801"/>
    <lineage>
        <taxon>Eukaryota</taxon>
        <taxon>Metazoa</taxon>
        <taxon>Ecdysozoa</taxon>
        <taxon>Arthropoda</taxon>
        <taxon>Crustacea</taxon>
        <taxon>Multicrustacea</taxon>
        <taxon>Cirripedia</taxon>
        <taxon>Thoracica</taxon>
        <taxon>Thoracicalcarea</taxon>
        <taxon>Balanomorpha</taxon>
        <taxon>Balanoidea</taxon>
        <taxon>Balanidae</taxon>
        <taxon>Amphibalaninae</taxon>
        <taxon>Amphibalanus</taxon>
    </lineage>
</organism>
<comment type="caution">
    <text evidence="2">The sequence shown here is derived from an EMBL/GenBank/DDBJ whole genome shotgun (WGS) entry which is preliminary data.</text>
</comment>
<evidence type="ECO:0008006" key="4">
    <source>
        <dbReference type="Google" id="ProtNLM"/>
    </source>
</evidence>
<dbReference type="EMBL" id="VIIS01000346">
    <property type="protein sequence ID" value="KAF0310104.1"/>
    <property type="molecule type" value="Genomic_DNA"/>
</dbReference>
<dbReference type="OrthoDB" id="6375850at2759"/>